<keyword evidence="9" id="KW-1185">Reference proteome</keyword>
<dbReference type="GO" id="GO:0005737">
    <property type="term" value="C:cytoplasm"/>
    <property type="evidence" value="ECO:0007669"/>
    <property type="project" value="UniProtKB-SubCell"/>
</dbReference>
<reference evidence="8 9" key="1">
    <citation type="submission" date="2023-03" db="EMBL/GenBank/DDBJ databases">
        <title>Genome insight into feeding habits of ladybird beetles.</title>
        <authorList>
            <person name="Li H.-S."/>
            <person name="Huang Y.-H."/>
            <person name="Pang H."/>
        </authorList>
    </citation>
    <scope>NUCLEOTIDE SEQUENCE [LARGE SCALE GENOMIC DNA]</scope>
    <source>
        <strain evidence="8">SYSU_2023b</strain>
        <tissue evidence="8">Whole body</tissue>
    </source>
</reference>
<dbReference type="SUPFAM" id="SSF48371">
    <property type="entry name" value="ARM repeat"/>
    <property type="match status" value="3"/>
</dbReference>
<evidence type="ECO:0008006" key="10">
    <source>
        <dbReference type="Google" id="ProtNLM"/>
    </source>
</evidence>
<protein>
    <recommendedName>
        <fullName evidence="10">Huntingtin</fullName>
    </recommendedName>
</protein>
<evidence type="ECO:0000313" key="9">
    <source>
        <dbReference type="Proteomes" id="UP001431783"/>
    </source>
</evidence>
<dbReference type="Gene3D" id="1.25.10.10">
    <property type="entry name" value="Leucine-rich Repeat Variant"/>
    <property type="match status" value="2"/>
</dbReference>
<dbReference type="InterPro" id="IPR016024">
    <property type="entry name" value="ARM-type_fold"/>
</dbReference>
<dbReference type="Pfam" id="PF12372">
    <property type="entry name" value="Htt_N-HEAT"/>
    <property type="match status" value="1"/>
</dbReference>
<comment type="subcellular location">
    <subcellularLocation>
        <location evidence="3">Cytoplasm</location>
    </subcellularLocation>
    <subcellularLocation>
        <location evidence="2">Nucleus</location>
    </subcellularLocation>
</comment>
<dbReference type="Pfam" id="PF20926">
    <property type="entry name" value="Htt_N-HEAT_1"/>
    <property type="match status" value="1"/>
</dbReference>
<dbReference type="Pfam" id="PF20925">
    <property type="entry name" value="Htt_bridge"/>
    <property type="match status" value="1"/>
</dbReference>
<gene>
    <name evidence="8" type="ORF">WA026_008441</name>
</gene>
<comment type="caution">
    <text evidence="8">The sequence shown here is derived from an EMBL/GenBank/DDBJ whole genome shotgun (WGS) entry which is preliminary data.</text>
</comment>
<evidence type="ECO:0000256" key="7">
    <source>
        <dbReference type="PROSITE-ProRule" id="PRU00103"/>
    </source>
</evidence>
<dbReference type="PANTHER" id="PTHR10170:SF10">
    <property type="entry name" value="HUNTINGTIN"/>
    <property type="match status" value="1"/>
</dbReference>
<dbReference type="PROSITE" id="PS50077">
    <property type="entry name" value="HEAT_REPEAT"/>
    <property type="match status" value="2"/>
</dbReference>
<organism evidence="8 9">
    <name type="scientific">Henosepilachna vigintioctopunctata</name>
    <dbReference type="NCBI Taxonomy" id="420089"/>
    <lineage>
        <taxon>Eukaryota</taxon>
        <taxon>Metazoa</taxon>
        <taxon>Ecdysozoa</taxon>
        <taxon>Arthropoda</taxon>
        <taxon>Hexapoda</taxon>
        <taxon>Insecta</taxon>
        <taxon>Pterygota</taxon>
        <taxon>Neoptera</taxon>
        <taxon>Endopterygota</taxon>
        <taxon>Coleoptera</taxon>
        <taxon>Polyphaga</taxon>
        <taxon>Cucujiformia</taxon>
        <taxon>Coccinelloidea</taxon>
        <taxon>Coccinellidae</taxon>
        <taxon>Epilachninae</taxon>
        <taxon>Epilachnini</taxon>
        <taxon>Henosepilachna</taxon>
    </lineage>
</organism>
<sequence length="2783" mass="320046">MATQEKFLKSLELLKKLSYLNNDSELGNVKKEKIQHCHIITECICNNVLQATPNFLTMALSFAMEILFQLCDDSDSDVRMVVEECLNKIIRSLNNENITKVLIELHNEIKRNNSSRCLRAALTRFSKLVYYVRPQKGKPYVYNLFPSLINIIKRPEEIVHETLSNSLSSIIEVLGPFTTDNDVKNLLKSFMANISNPSAVIRRSTATSIQNMCLNCPKPYLSIVYCINIVLGFMFPLNENCDTHLILGVMSVLKLLLPQWSKLSKKSNIRKENRKVTAEWGELGVEKLLQIYELCIHYMNHKDHNFVISSIETLHILLENSTQSLRRVLLSPGGITKCSSQLLLPEKPKSISQFSLNASSIESLAVANFSECDLSDSIRPDISKWIDESKLTVFDMVETKSEKLLEESQSEGNKRSMMTRSLSHIDLGSSVEINFSLNIDKHFNGDDVQLSTHSSEKSLFHGSSPEIFMKDVYIGDFNDKDIPLKYVSRLLAKSYLLTGTPGYILSDHNCRISVKSSAMTCLSSILRIYPNILLEYLNKNVTIPQTEADQRMSDIVLFASHNDPQLRGTTRLLIAKYIVSVISENKGLYDRWLDDNSVERNDCLRLKNLLSIFISGLKDQSSLCVRHTLQSLEICLESVLESVHSEDTIPLLISLPDVYNNPYWLVKVNLCNLICSLPYITIHYVIENEQFQNKILHTMYELIKDTDVRVRKATSNAFLKLIPRLYFEAHMAENSVTAKVIAYRKLFLSNLFRKSWMTPFHFKPIINSLPFPFNKMSEAPLENSDVALSKIILDIHNIILCSNSKNTMLGCIETLASLSKAFPCTSYRTAWNCSILVENSDIDKKNDLLRFCVDLMYNSDLIYEINFHTNLLILCSSLYAGISMSMLRSLPENVIEQLNMFDSGIHSDISKDFLKHIVKILNIFQHIIDDLNFASSHAKSIIMSLPTASPLKRRKSDLEKKFTNTSKITEEKNEKKEKHMLGSFAHLPHYVRIYETLKTSYGNYKTSLEPSAAENFLDMLKTSLQCLSVLLEIGISPEFGIIAEEVLSYLNSTFRIEPSATIECVQQLLKSVFGTNLASGGMNIINALKESTEKVETTSKEFGFYYNIFLKPFNNLSTCINSLKDMNKRECIGDNTVMGYLHRNTHRNLILGRNLDKVLANYIRIFEPMVIKSLKQYTITSDVQLQVQVLQLLSQLVQLKINYCLLDADQIFINFVIKQFVYIEGGQIRHCEDLVRKIFQFLVQLSYSKQHSKSIINIPKILNLCDVLTASGQCPLTHCIPALEPVVEDIFLTRNALNSSDIKELETTREVILAMLLKLIEYYEVVELIILILDDSKYCCDTDKWLRWSREVLNSFMTSLKTNKYRLDNIDSLNAARKLIFSLNPQVMHDIDDMILLLFQEPPSLDEDVFYFTRWMGKIITILMILSAVKEDVILAKISSLKNNFIPNSVFENIVTTIDPLNVTNNADFFHGLSSEDILLRFVLRSVTLASKKCSLIVEEGENQDQFFMEELSIFLTICLYNFQSGFLRKAGKIAIHILETSKYASECHPLRLDPINANFRNLMFSHPTLILQWFYLLTFLGYKDKTFWSFMFHSSGKNEKMFYALNHQVVNVGCCIVLCDYLLEKENEDLFCFLENELYLLIQWSQEPPIKEFLSNIHGKVKLSKQLLRHFEQECIHPRNVHFKMKLLKSLENIHPSLIGDLVKLLVSKIIHIRDPSLIKEMSELLTKNLELILTMSVENVHKQLTNDDLIEMISILKNGNGCKHEALLGLLDKIKSKFHNCENPNNTTILIESDLVKNCNIDESWYISHVKTTISKANLGRELAEMLSILNYEIQMEILQNKCTNITVMRDCITYGLRVHENAKCKEIPSILRASIDCLFLDVHKIIEYFPEPCQLFNRFIECDQSEVLGKTKFNQKIHSVEICEIFLSSIPSISYYLQSISSLSSVEVKHEDPEIILKFSILALEFANYLTEKTKSPNIDIISYSIQNFNYILKHNSSFIILNSDAFHIWSCSAVTNVYDIVNRLLESSDATKILPNDIQEQIIRQFENQRIGEAGLYLYTLFSWFYSEKSAIDYIPSYLFTDFKDIIISLGRLSIFNPHMLIPPHVWKKGWDLNESSSLNPVPMLPVSLLQEIDILEDYIFRITLLGWTSRQQFEETWMCLLGVLCNVPTDGSTTEEINEIYACTTLSIKGITSMLLQTLYQPIPGKGNISDLTHITRNDTINCDRISLTKLKEIQLLVKSKYSELPNLSKKNEIVTLFDDINLEKRYNIYSVGEVSIKYLLIAVGIFENIEEQSLAYKIWNKRDVTLQKYGLDITSCLHFLQDFYSQLIQFQQINSLSVLHEIVSSILVLSDLFNDKSQFSWMLDLFFNLLKTHSVEEETLHKSLIIGACKAVAVLNPELEVYETLKKYLVHFLKSPYISTKVSCLHGFLYILEGCILSNISIGAISEELQLILPCAVEYVQMNLNQSNRHGPQYQEHNLLVWAVAFYIIENIHIDHVESSFLDNVLNAAIYVLSESNKNRDEYRCVMKGLQRLIVIKRNILEKIEKRIIKICLDGLRSENPMIAMYSMLLLSTQMYIECGEQVESKDKQTSPENLVPTIERFSALFEYIKRGNTFEVKIVCSLLPHLLDDFFTPADILTKVISEFLSSYQPHQKLLSRVIFHLFQNSIRQNQLPLLQDWVVFSLPNFTQNFSCPMATWCLTCFFISASRNKWLTCIFPYVQTRLQRYEHEDREMLCIAGLDFYRNLSTDKQKNTFKESFKDVKDMPEMPFNELLSCL</sequence>
<feature type="repeat" description="HEAT" evidence="7">
    <location>
        <begin position="144"/>
        <end position="182"/>
    </location>
</feature>
<dbReference type="InterPro" id="IPR021133">
    <property type="entry name" value="HEAT_type_2"/>
</dbReference>
<evidence type="ECO:0000256" key="3">
    <source>
        <dbReference type="ARBA" id="ARBA00004496"/>
    </source>
</evidence>
<keyword evidence="5" id="KW-0963">Cytoplasm</keyword>
<dbReference type="PANTHER" id="PTHR10170">
    <property type="entry name" value="HUNTINGTON DISEASE PROTEIN"/>
    <property type="match status" value="1"/>
</dbReference>
<dbReference type="Pfam" id="PF20927">
    <property type="entry name" value="Htt_C-HEAT"/>
    <property type="match status" value="2"/>
</dbReference>
<evidence type="ECO:0000256" key="1">
    <source>
        <dbReference type="ARBA" id="ARBA00002907"/>
    </source>
</evidence>
<dbReference type="InterPro" id="IPR048411">
    <property type="entry name" value="Htt_N_HEAT_rpt-1"/>
</dbReference>
<evidence type="ECO:0000313" key="8">
    <source>
        <dbReference type="EMBL" id="KAK9879932.1"/>
    </source>
</evidence>
<dbReference type="InterPro" id="IPR024613">
    <property type="entry name" value="Huntingtin_N_HEAT_rpt-2"/>
</dbReference>
<comment type="similarity">
    <text evidence="4">Belongs to the huntingtin family.</text>
</comment>
<keyword evidence="6" id="KW-0539">Nucleus</keyword>
<evidence type="ECO:0000256" key="2">
    <source>
        <dbReference type="ARBA" id="ARBA00004123"/>
    </source>
</evidence>
<dbReference type="GO" id="GO:0005634">
    <property type="term" value="C:nucleus"/>
    <property type="evidence" value="ECO:0007669"/>
    <property type="project" value="UniProtKB-SubCell"/>
</dbReference>
<evidence type="ECO:0000256" key="4">
    <source>
        <dbReference type="ARBA" id="ARBA00007153"/>
    </source>
</evidence>
<dbReference type="InterPro" id="IPR048413">
    <property type="entry name" value="Htt_C-HEAT_rpt"/>
</dbReference>
<accession>A0AAW1UII3</accession>
<feature type="repeat" description="HEAT" evidence="7">
    <location>
        <begin position="63"/>
        <end position="100"/>
    </location>
</feature>
<evidence type="ECO:0000256" key="5">
    <source>
        <dbReference type="ARBA" id="ARBA00022490"/>
    </source>
</evidence>
<dbReference type="Proteomes" id="UP001431783">
    <property type="component" value="Unassembled WGS sequence"/>
</dbReference>
<proteinExistence type="inferred from homology"/>
<dbReference type="PRINTS" id="PR00375">
    <property type="entry name" value="HUNTINGTIN"/>
</dbReference>
<dbReference type="EMBL" id="JARQZJ010000063">
    <property type="protein sequence ID" value="KAK9879932.1"/>
    <property type="molecule type" value="Genomic_DNA"/>
</dbReference>
<dbReference type="InterPro" id="IPR011989">
    <property type="entry name" value="ARM-like"/>
</dbReference>
<evidence type="ECO:0000256" key="6">
    <source>
        <dbReference type="ARBA" id="ARBA00023242"/>
    </source>
</evidence>
<comment type="function">
    <text evidence="1">May play a role in microtubule-mediated transport or vesicle function.</text>
</comment>
<dbReference type="InterPro" id="IPR048412">
    <property type="entry name" value="Htt_bridge"/>
</dbReference>
<name>A0AAW1UII3_9CUCU</name>
<dbReference type="InterPro" id="IPR000091">
    <property type="entry name" value="Huntingtin"/>
</dbReference>
<dbReference type="InterPro" id="IPR028426">
    <property type="entry name" value="Huntingtin_fam"/>
</dbReference>